<dbReference type="OrthoDB" id="27995at2157"/>
<dbReference type="AlphaFoldDB" id="A0A4V3VLL8"/>
<name>A0A4V3VLL8_9EURY</name>
<sequence length="365" mass="39811">MKDDNNRRTADRRSFLAAAGATGVAGIAGCLGEDNGNGGGNGGNGGNGGGNGAAGGEEGTIRMHTSTEGTSAYAMSQGIAAVVNEHSDDVYVEGLTSAGSEANVGLLGSQESEMGYIDDTLERAIRAEEEPFDQLDYDPVQVFFFYDISTFWVTADEAYQSVMDIDEDTSISPNVAGSTNRTTLQLALEEIGISEDDYTLDNINQADQASAFNEGRLDVGILQLVGPNLAGWGQEIVSTVDAQLLDYPDDAAQTLEESDIVVDWFDRDEDISDGLINTPEEVLGIAAPYIHITRGDMDYDTISEFLWTMYDHRDELGQYHDLLELFEDDDYWVDTAFPEMPFHPAAADFFQEIGVWNDDWEVYEQ</sequence>
<dbReference type="Pfam" id="PF16868">
    <property type="entry name" value="NMT1_3"/>
    <property type="match status" value="1"/>
</dbReference>
<comment type="caution">
    <text evidence="1">The sequence shown here is derived from an EMBL/GenBank/DDBJ whole genome shotgun (WGS) entry which is preliminary data.</text>
</comment>
<gene>
    <name evidence="1" type="ORF">D8Y22_04140</name>
</gene>
<dbReference type="NCBIfam" id="TIGR02122">
    <property type="entry name" value="TRAP_TAXI"/>
    <property type="match status" value="1"/>
</dbReference>
<evidence type="ECO:0000313" key="1">
    <source>
        <dbReference type="EMBL" id="THE66117.1"/>
    </source>
</evidence>
<protein>
    <submittedName>
        <fullName evidence="1">TAXI family TRAP transporter solute-binding subunit</fullName>
    </submittedName>
</protein>
<evidence type="ECO:0000313" key="2">
    <source>
        <dbReference type="Proteomes" id="UP000318864"/>
    </source>
</evidence>
<dbReference type="Gene3D" id="3.40.190.10">
    <property type="entry name" value="Periplasmic binding protein-like II"/>
    <property type="match status" value="2"/>
</dbReference>
<dbReference type="PANTHER" id="PTHR42941">
    <property type="entry name" value="SLL1037 PROTEIN"/>
    <property type="match status" value="1"/>
</dbReference>
<dbReference type="InterPro" id="IPR011852">
    <property type="entry name" value="TRAP_TAXI"/>
</dbReference>
<reference evidence="1 2" key="1">
    <citation type="submission" date="2018-10" db="EMBL/GenBank/DDBJ databases">
        <title>Natronolimnobius sp. XQ-INN 246 isolated from Inner Mongolia Autonomous Region of China.</title>
        <authorList>
            <person name="Xue Q."/>
        </authorList>
    </citation>
    <scope>NUCLEOTIDE SEQUENCE [LARGE SCALE GENOMIC DNA]</scope>
    <source>
        <strain evidence="1 2">XQ-INN 246</strain>
    </source>
</reference>
<proteinExistence type="predicted"/>
<accession>A0A4V3VLL8</accession>
<dbReference type="Proteomes" id="UP000318864">
    <property type="component" value="Unassembled WGS sequence"/>
</dbReference>
<dbReference type="SUPFAM" id="SSF53850">
    <property type="entry name" value="Periplasmic binding protein-like II"/>
    <property type="match status" value="1"/>
</dbReference>
<dbReference type="PROSITE" id="PS51257">
    <property type="entry name" value="PROKAR_LIPOPROTEIN"/>
    <property type="match status" value="1"/>
</dbReference>
<dbReference type="RefSeq" id="WP_141463458.1">
    <property type="nucleotide sequence ID" value="NZ_RBZW01000012.1"/>
</dbReference>
<dbReference type="PANTHER" id="PTHR42941:SF1">
    <property type="entry name" value="SLL1037 PROTEIN"/>
    <property type="match status" value="1"/>
</dbReference>
<keyword evidence="2" id="KW-1185">Reference proteome</keyword>
<dbReference type="EMBL" id="RBZW01000012">
    <property type="protein sequence ID" value="THE66117.1"/>
    <property type="molecule type" value="Genomic_DNA"/>
</dbReference>
<organism evidence="1 2">
    <name type="scientific">Salinadaptatus halalkaliphilus</name>
    <dbReference type="NCBI Taxonomy" id="2419781"/>
    <lineage>
        <taxon>Archaea</taxon>
        <taxon>Methanobacteriati</taxon>
        <taxon>Methanobacteriota</taxon>
        <taxon>Stenosarchaea group</taxon>
        <taxon>Halobacteria</taxon>
        <taxon>Halobacteriales</taxon>
        <taxon>Natrialbaceae</taxon>
        <taxon>Salinadaptatus</taxon>
    </lineage>
</organism>